<reference evidence="1" key="2">
    <citation type="journal article" date="2015" name="Fish Shellfish Immunol.">
        <title>Early steps in the European eel (Anguilla anguilla)-Vibrio vulnificus interaction in the gills: Role of the RtxA13 toxin.</title>
        <authorList>
            <person name="Callol A."/>
            <person name="Pajuelo D."/>
            <person name="Ebbesson L."/>
            <person name="Teles M."/>
            <person name="MacKenzie S."/>
            <person name="Amaro C."/>
        </authorList>
    </citation>
    <scope>NUCLEOTIDE SEQUENCE</scope>
</reference>
<protein>
    <submittedName>
        <fullName evidence="1">Uncharacterized protein</fullName>
    </submittedName>
</protein>
<name>A0A0E9VWS8_ANGAN</name>
<organism evidence="1">
    <name type="scientific">Anguilla anguilla</name>
    <name type="common">European freshwater eel</name>
    <name type="synonym">Muraena anguilla</name>
    <dbReference type="NCBI Taxonomy" id="7936"/>
    <lineage>
        <taxon>Eukaryota</taxon>
        <taxon>Metazoa</taxon>
        <taxon>Chordata</taxon>
        <taxon>Craniata</taxon>
        <taxon>Vertebrata</taxon>
        <taxon>Euteleostomi</taxon>
        <taxon>Actinopterygii</taxon>
        <taxon>Neopterygii</taxon>
        <taxon>Teleostei</taxon>
        <taxon>Anguilliformes</taxon>
        <taxon>Anguillidae</taxon>
        <taxon>Anguilla</taxon>
    </lineage>
</organism>
<sequence length="27" mass="3399">MFLFFLMFRIPSWTGVQCMQHIYLLIY</sequence>
<dbReference type="EMBL" id="GBXM01026056">
    <property type="protein sequence ID" value="JAH82521.1"/>
    <property type="molecule type" value="Transcribed_RNA"/>
</dbReference>
<dbReference type="AlphaFoldDB" id="A0A0E9VWS8"/>
<evidence type="ECO:0000313" key="1">
    <source>
        <dbReference type="EMBL" id="JAH82521.1"/>
    </source>
</evidence>
<reference evidence="1" key="1">
    <citation type="submission" date="2014-11" db="EMBL/GenBank/DDBJ databases">
        <authorList>
            <person name="Amaro Gonzalez C."/>
        </authorList>
    </citation>
    <scope>NUCLEOTIDE SEQUENCE</scope>
</reference>
<accession>A0A0E9VWS8</accession>
<proteinExistence type="predicted"/>